<sequence length="182" mass="19177">MSSAGPAPIQDGLLYAEDLAARVGVLSSLGPVTMTESEIRAFAQRWDPLPIHVGDGGPFGGVIASGLHTFAVFQRLAVDAAYSSWAVVAGRAIREMVLPRPVFPGDVLTGWVRVNGACPPRNGMAKLEVEGRLENQHGKTVLTLRLESYVSTARASRHRWSSLQPSGSGGSTCGQATGDDHG</sequence>
<dbReference type="InterPro" id="IPR029069">
    <property type="entry name" value="HotDog_dom_sf"/>
</dbReference>
<keyword evidence="5" id="KW-1185">Reference proteome</keyword>
<accession>A0ABT8TXQ7</accession>
<dbReference type="SUPFAM" id="SSF54637">
    <property type="entry name" value="Thioesterase/thiol ester dehydrase-isomerase"/>
    <property type="match status" value="1"/>
</dbReference>
<reference evidence="4" key="1">
    <citation type="submission" date="2023-06" db="EMBL/GenBank/DDBJ databases">
        <title>Genome sequence of Nocardioides sp. SOB44.</title>
        <authorList>
            <person name="Zhang G."/>
        </authorList>
    </citation>
    <scope>NUCLEOTIDE SEQUENCE</scope>
    <source>
        <strain evidence="4">SOB44</strain>
    </source>
</reference>
<feature type="domain" description="MaoC-like" evidence="3">
    <location>
        <begin position="31"/>
        <end position="116"/>
    </location>
</feature>
<organism evidence="4 5">
    <name type="scientific">Nocardioides cremeus</name>
    <dbReference type="NCBI Taxonomy" id="3058044"/>
    <lineage>
        <taxon>Bacteria</taxon>
        <taxon>Bacillati</taxon>
        <taxon>Actinomycetota</taxon>
        <taxon>Actinomycetes</taxon>
        <taxon>Propionibacteriales</taxon>
        <taxon>Nocardioidaceae</taxon>
        <taxon>Nocardioides</taxon>
    </lineage>
</organism>
<comment type="caution">
    <text evidence="4">The sequence shown here is derived from an EMBL/GenBank/DDBJ whole genome shotgun (WGS) entry which is preliminary data.</text>
</comment>
<dbReference type="Gene3D" id="3.10.129.10">
    <property type="entry name" value="Hotdog Thioesterase"/>
    <property type="match status" value="1"/>
</dbReference>
<dbReference type="RefSeq" id="WP_056675141.1">
    <property type="nucleotide sequence ID" value="NZ_JAULSC010000031.1"/>
</dbReference>
<evidence type="ECO:0000256" key="2">
    <source>
        <dbReference type="SAM" id="MobiDB-lite"/>
    </source>
</evidence>
<evidence type="ECO:0000256" key="1">
    <source>
        <dbReference type="ARBA" id="ARBA00005254"/>
    </source>
</evidence>
<protein>
    <submittedName>
        <fullName evidence="4">MaoC/PaaZ C-terminal domain-containing protein</fullName>
    </submittedName>
</protein>
<evidence type="ECO:0000259" key="3">
    <source>
        <dbReference type="Pfam" id="PF01575"/>
    </source>
</evidence>
<dbReference type="Pfam" id="PF01575">
    <property type="entry name" value="MaoC_dehydratas"/>
    <property type="match status" value="1"/>
</dbReference>
<dbReference type="InterPro" id="IPR002539">
    <property type="entry name" value="MaoC-like_dom"/>
</dbReference>
<name>A0ABT8TXQ7_9ACTN</name>
<comment type="similarity">
    <text evidence="1">Belongs to the enoyl-CoA hydratase/isomerase family.</text>
</comment>
<proteinExistence type="inferred from homology"/>
<dbReference type="Proteomes" id="UP001168363">
    <property type="component" value="Unassembled WGS sequence"/>
</dbReference>
<evidence type="ECO:0000313" key="5">
    <source>
        <dbReference type="Proteomes" id="UP001168363"/>
    </source>
</evidence>
<gene>
    <name evidence="4" type="ORF">QWJ41_19415</name>
</gene>
<feature type="region of interest" description="Disordered" evidence="2">
    <location>
        <begin position="160"/>
        <end position="182"/>
    </location>
</feature>
<dbReference type="EMBL" id="JAULSC010000031">
    <property type="protein sequence ID" value="MDO3397903.1"/>
    <property type="molecule type" value="Genomic_DNA"/>
</dbReference>
<evidence type="ECO:0000313" key="4">
    <source>
        <dbReference type="EMBL" id="MDO3397903.1"/>
    </source>
</evidence>